<evidence type="ECO:0000259" key="12">
    <source>
        <dbReference type="Pfam" id="PF23559"/>
    </source>
</evidence>
<dbReference type="Pfam" id="PF23598">
    <property type="entry name" value="LRR_14"/>
    <property type="match status" value="1"/>
</dbReference>
<keyword evidence="3" id="KW-0677">Repeat</keyword>
<evidence type="ECO:0000256" key="4">
    <source>
        <dbReference type="ARBA" id="ARBA00022741"/>
    </source>
</evidence>
<dbReference type="FunFam" id="1.10.10.10:FF:000322">
    <property type="entry name" value="Probable disease resistance protein At1g63360"/>
    <property type="match status" value="1"/>
</dbReference>
<dbReference type="STRING" id="77586.A0A0D9XCJ4"/>
<dbReference type="Gene3D" id="3.80.10.10">
    <property type="entry name" value="Ribonuclease Inhibitor"/>
    <property type="match status" value="2"/>
</dbReference>
<reference evidence="15" key="2">
    <citation type="submission" date="2013-12" db="EMBL/GenBank/DDBJ databases">
        <authorList>
            <person name="Yu Y."/>
            <person name="Lee S."/>
            <person name="de Baynast K."/>
            <person name="Wissotski M."/>
            <person name="Liu L."/>
            <person name="Talag J."/>
            <person name="Goicoechea J."/>
            <person name="Angelova A."/>
            <person name="Jetty R."/>
            <person name="Kudrna D."/>
            <person name="Golser W."/>
            <person name="Rivera L."/>
            <person name="Zhang J."/>
            <person name="Wing R."/>
        </authorList>
    </citation>
    <scope>NUCLEOTIDE SEQUENCE</scope>
</reference>
<dbReference type="EnsemblPlants" id="LPERR09G04070.1">
    <property type="protein sequence ID" value="LPERR09G04070.1"/>
    <property type="gene ID" value="LPERR09G04070"/>
</dbReference>
<dbReference type="eggNOG" id="KOG4658">
    <property type="taxonomic scope" value="Eukaryota"/>
</dbReference>
<dbReference type="Gene3D" id="3.40.50.300">
    <property type="entry name" value="P-loop containing nucleotide triphosphate hydrolases"/>
    <property type="match status" value="1"/>
</dbReference>
<evidence type="ECO:0000259" key="13">
    <source>
        <dbReference type="Pfam" id="PF23598"/>
    </source>
</evidence>
<dbReference type="GO" id="GO:0009626">
    <property type="term" value="P:plant-type hypersensitive response"/>
    <property type="evidence" value="ECO:0007669"/>
    <property type="project" value="UniProtKB-ARBA"/>
</dbReference>
<feature type="domain" description="Disease resistance R13L4/SHOC-2-like LRR" evidence="13">
    <location>
        <begin position="552"/>
        <end position="842"/>
    </location>
</feature>
<evidence type="ECO:0000256" key="2">
    <source>
        <dbReference type="ARBA" id="ARBA00022614"/>
    </source>
</evidence>
<dbReference type="PANTHER" id="PTHR36766">
    <property type="entry name" value="PLANT BROAD-SPECTRUM MILDEW RESISTANCE PROTEIN RPW8"/>
    <property type="match status" value="1"/>
</dbReference>
<organism evidence="14 15">
    <name type="scientific">Leersia perrieri</name>
    <dbReference type="NCBI Taxonomy" id="77586"/>
    <lineage>
        <taxon>Eukaryota</taxon>
        <taxon>Viridiplantae</taxon>
        <taxon>Streptophyta</taxon>
        <taxon>Embryophyta</taxon>
        <taxon>Tracheophyta</taxon>
        <taxon>Spermatophyta</taxon>
        <taxon>Magnoliopsida</taxon>
        <taxon>Liliopsida</taxon>
        <taxon>Poales</taxon>
        <taxon>Poaceae</taxon>
        <taxon>BOP clade</taxon>
        <taxon>Oryzoideae</taxon>
        <taxon>Oryzeae</taxon>
        <taxon>Oryzinae</taxon>
        <taxon>Leersia</taxon>
    </lineage>
</organism>
<evidence type="ECO:0000256" key="8">
    <source>
        <dbReference type="SAM" id="MobiDB-lite"/>
    </source>
</evidence>
<protein>
    <recommendedName>
        <fullName evidence="16">Rx N-terminal domain-containing protein</fullName>
    </recommendedName>
</protein>
<evidence type="ECO:0000259" key="9">
    <source>
        <dbReference type="Pfam" id="PF00931"/>
    </source>
</evidence>
<accession>A0A0D9XCJ4</accession>
<dbReference type="InterPro" id="IPR002182">
    <property type="entry name" value="NB-ARC"/>
</dbReference>
<keyword evidence="5" id="KW-0611">Plant defense</keyword>
<dbReference type="Pfam" id="PF02713">
    <property type="entry name" value="DUF220"/>
    <property type="match status" value="1"/>
</dbReference>
<dbReference type="SUPFAM" id="SSF52058">
    <property type="entry name" value="L domain-like"/>
    <property type="match status" value="1"/>
</dbReference>
<feature type="compositionally biased region" description="Low complexity" evidence="8">
    <location>
        <begin position="953"/>
        <end position="965"/>
    </location>
</feature>
<evidence type="ECO:0000259" key="11">
    <source>
        <dbReference type="Pfam" id="PF18052"/>
    </source>
</evidence>
<feature type="region of interest" description="Disordered" evidence="8">
    <location>
        <begin position="953"/>
        <end position="991"/>
    </location>
</feature>
<dbReference type="InterPro" id="IPR032675">
    <property type="entry name" value="LRR_dom_sf"/>
</dbReference>
<dbReference type="Gene3D" id="1.20.5.4130">
    <property type="match status" value="1"/>
</dbReference>
<evidence type="ECO:0000256" key="5">
    <source>
        <dbReference type="ARBA" id="ARBA00022821"/>
    </source>
</evidence>
<comment type="similarity">
    <text evidence="1">Belongs to the disease resistance NB-LRR family.</text>
</comment>
<name>A0A0D9XCJ4_9ORYZ</name>
<feature type="domain" description="Disease resistance N-terminal" evidence="11">
    <location>
        <begin position="12"/>
        <end position="90"/>
    </location>
</feature>
<feature type="region of interest" description="Disordered" evidence="8">
    <location>
        <begin position="903"/>
        <end position="922"/>
    </location>
</feature>
<dbReference type="GO" id="GO:0043531">
    <property type="term" value="F:ADP binding"/>
    <property type="evidence" value="ECO:0007669"/>
    <property type="project" value="InterPro"/>
</dbReference>
<reference evidence="14" key="3">
    <citation type="submission" date="2015-04" db="UniProtKB">
        <authorList>
            <consortium name="EnsemblPlants"/>
        </authorList>
    </citation>
    <scope>IDENTIFICATION</scope>
</reference>
<dbReference type="InterPro" id="IPR003863">
    <property type="entry name" value="DUF220"/>
</dbReference>
<dbReference type="GO" id="GO:0042742">
    <property type="term" value="P:defense response to bacterium"/>
    <property type="evidence" value="ECO:0007669"/>
    <property type="project" value="UniProtKB-ARBA"/>
</dbReference>
<dbReference type="GO" id="GO:0005524">
    <property type="term" value="F:ATP binding"/>
    <property type="evidence" value="ECO:0007669"/>
    <property type="project" value="UniProtKB-KW"/>
</dbReference>
<feature type="compositionally biased region" description="Polar residues" evidence="8">
    <location>
        <begin position="974"/>
        <end position="983"/>
    </location>
</feature>
<evidence type="ECO:0000256" key="1">
    <source>
        <dbReference type="ARBA" id="ARBA00008894"/>
    </source>
</evidence>
<evidence type="ECO:0000256" key="7">
    <source>
        <dbReference type="ARBA" id="ARBA00023054"/>
    </source>
</evidence>
<keyword evidence="4" id="KW-0547">Nucleotide-binding</keyword>
<dbReference type="SUPFAM" id="SSF52540">
    <property type="entry name" value="P-loop containing nucleoside triphosphate hydrolases"/>
    <property type="match status" value="1"/>
</dbReference>
<feature type="domain" description="DUF220" evidence="10">
    <location>
        <begin position="1182"/>
        <end position="1252"/>
    </location>
</feature>
<evidence type="ECO:0000256" key="3">
    <source>
        <dbReference type="ARBA" id="ARBA00022737"/>
    </source>
</evidence>
<dbReference type="InterPro" id="IPR036388">
    <property type="entry name" value="WH-like_DNA-bd_sf"/>
</dbReference>
<evidence type="ECO:0008006" key="16">
    <source>
        <dbReference type="Google" id="ProtNLM"/>
    </source>
</evidence>
<keyword evidence="6" id="KW-0067">ATP-binding</keyword>
<dbReference type="Pfam" id="PF00931">
    <property type="entry name" value="NB-ARC"/>
    <property type="match status" value="1"/>
</dbReference>
<dbReference type="Pfam" id="PF18052">
    <property type="entry name" value="Rx_N"/>
    <property type="match status" value="1"/>
</dbReference>
<evidence type="ECO:0000313" key="15">
    <source>
        <dbReference type="Proteomes" id="UP000032180"/>
    </source>
</evidence>
<reference evidence="14 15" key="1">
    <citation type="submission" date="2012-08" db="EMBL/GenBank/DDBJ databases">
        <title>Oryza genome evolution.</title>
        <authorList>
            <person name="Wing R.A."/>
        </authorList>
    </citation>
    <scope>NUCLEOTIDE SEQUENCE</scope>
</reference>
<dbReference type="GO" id="GO:0002758">
    <property type="term" value="P:innate immune response-activating signaling pathway"/>
    <property type="evidence" value="ECO:0007669"/>
    <property type="project" value="UniProtKB-ARBA"/>
</dbReference>
<dbReference type="InterPro" id="IPR042197">
    <property type="entry name" value="Apaf_helical"/>
</dbReference>
<feature type="domain" description="Disease resistance protein winged helix" evidence="12">
    <location>
        <begin position="432"/>
        <end position="504"/>
    </location>
</feature>
<dbReference type="InterPro" id="IPR041118">
    <property type="entry name" value="Rx_N"/>
</dbReference>
<keyword evidence="7" id="KW-0175">Coiled coil</keyword>
<dbReference type="Proteomes" id="UP000032180">
    <property type="component" value="Chromosome 9"/>
</dbReference>
<dbReference type="PANTHER" id="PTHR36766:SF62">
    <property type="entry name" value="AAA+ ATPASE DOMAIN-CONTAINING PROTEIN"/>
    <property type="match status" value="1"/>
</dbReference>
<dbReference type="PRINTS" id="PR00364">
    <property type="entry name" value="DISEASERSIST"/>
</dbReference>
<evidence type="ECO:0000313" key="14">
    <source>
        <dbReference type="EnsemblPlants" id="LPERR09G04070.1"/>
    </source>
</evidence>
<keyword evidence="15" id="KW-1185">Reference proteome</keyword>
<dbReference type="Gene3D" id="1.10.8.430">
    <property type="entry name" value="Helical domain of apoptotic protease-activating factors"/>
    <property type="match status" value="1"/>
</dbReference>
<feature type="domain" description="NB-ARC" evidence="9">
    <location>
        <begin position="174"/>
        <end position="343"/>
    </location>
</feature>
<proteinExistence type="inferred from homology"/>
<dbReference type="Gene3D" id="1.10.10.10">
    <property type="entry name" value="Winged helix-like DNA-binding domain superfamily/Winged helix DNA-binding domain"/>
    <property type="match status" value="1"/>
</dbReference>
<keyword evidence="2" id="KW-0433">Leucine-rich repeat</keyword>
<sequence length="1349" mass="152085">MVGAEMLVAAAVSQVARKINSIVGIAHGEVKLCCNFSDDLEGIKDTLVYLESLLKNAENNSFGSDRANLRHWLGQIKSLAYDIEDIVDGYYSSKELFEGSSYGQKGSLFCSLSNPMLLKGSMVYKMKSKREMLQQRQQLPNQYHFLSQMNSAINFEEKQTTSYRNTDIAIVGRDADLDHLMDVLMQNDAEELSIVPIVGPVGFGKTSLAQLIFSDTRTEAFSFRIWVHVSMGIINLEKIGRDIVSQTTERIEGNMQLQSVKNAVQRVLNKYSCLIVLDSLWGKDEEVNELKQMLLTGRHTESKVIVTTHSNKVAKLISTIPPYKLSALSEDECLTIFSQRAMTGQGDPLFREYGKEIITRCEGTPLVANFLGSVVNAQRQRREIWQAAKDEEMWKIEEDYPEDKISPLFPSFKTIYYNMPHELRLCFVYCSIFPKGTVIEKKKLIQQWIALDMIESRHGTLPLDVTAEKYIDELKAIYFLQNDAERSGASEEMLRMHNLAHDLARSVAGEDILVILDAENERNARYCDYRYAQVSASSLESIDRKAWPSKARSLIFKNSGADFEHVSEVLSANKYLRVLDLSGCSVKDIPSPIFQLKQLRYLDVSSLSITVLPVQINSFQKLQMLDLSETELIELPPFISNLKRLNYLNLQGCQKLQRLNNLHFLLDLHYLNLSCCPEVTSFPESLENLTKLRFLNLSGCSSLSTLPIRFLESFASLSSLVDLNLSGFEFQMLPDFFGNIYSLQYLNLSKCLKLEVLPQSFGQLSYLKSLNLSYCSDLKLLGSFACLTSLQFLNLSNCSRLEYLPSCFDKLSNLEYLNLSQCLGLKALPMSLPNLKNLQLDVSGCNNCMLQSISLSSRSSQSRQCSEKAEQVRSSSEISEITCEEPAEVEYLRNNPSKDLASISQLDENRSEEPEVVTEPSAKRCMVQQIPGNQLLSPSSHFSSFASSSVPFASSSSDTSTSEHPVSNEEATALTDSQSNEKCNTPIPVKDGLISEDNAPFSVYWAIRGFDELPRPFPNHEPLRMDGWLQKPALGLGSLVQIPDKIQNSLKVHFGRILKKNGFGGGEADMLMMQAQETSSTAAATEVRLDKQLQAWKNNPSWSDEPPEIKVTVPQGSLCNLNLKFKAGLPPDAVYNIIIDPENKRVFKNIKEVISRKVVLDEGSTQIVEVEQAAIWRFLWWSGVLSVHVFVDQNRRNHTVKFKQGRTGFMKKFEGCWKIEPLFVDKEVCHPLDPCTLEEYNSCTNGTGRVGSSITLDQLIEPAMLPPPPISWYLRGITTRTTEMLVNDLIAETARLRGLANNSDDKQDVEGKCETNREHLTEECKDIKERWRRRRTGRHGNSLRLTSQG</sequence>
<evidence type="ECO:0000259" key="10">
    <source>
        <dbReference type="Pfam" id="PF02713"/>
    </source>
</evidence>
<dbReference type="InterPro" id="IPR058922">
    <property type="entry name" value="WHD_DRP"/>
</dbReference>
<dbReference type="InterPro" id="IPR027417">
    <property type="entry name" value="P-loop_NTPase"/>
</dbReference>
<evidence type="ECO:0000256" key="6">
    <source>
        <dbReference type="ARBA" id="ARBA00022840"/>
    </source>
</evidence>
<dbReference type="InterPro" id="IPR055414">
    <property type="entry name" value="LRR_R13L4/SHOC2-like"/>
</dbReference>
<dbReference type="Gramene" id="LPERR09G04070.1">
    <property type="protein sequence ID" value="LPERR09G04070.1"/>
    <property type="gene ID" value="LPERR09G04070"/>
</dbReference>
<dbReference type="Pfam" id="PF23559">
    <property type="entry name" value="WHD_DRP"/>
    <property type="match status" value="1"/>
</dbReference>